<proteinExistence type="predicted"/>
<dbReference type="PANTHER" id="PTHR46984">
    <property type="entry name" value="LEUCINE-RICH REPEAT-CONTAINING PROTEIN 71"/>
    <property type="match status" value="1"/>
</dbReference>
<dbReference type="PANTHER" id="PTHR46984:SF1">
    <property type="entry name" value="LEUCINE-RICH REPEAT-CONTAINING PROTEIN 71"/>
    <property type="match status" value="1"/>
</dbReference>
<organism evidence="2 3">
    <name type="scientific">Sitophilus oryzae</name>
    <name type="common">Rice weevil</name>
    <name type="synonym">Curculio oryzae</name>
    <dbReference type="NCBI Taxonomy" id="7048"/>
    <lineage>
        <taxon>Eukaryota</taxon>
        <taxon>Metazoa</taxon>
        <taxon>Ecdysozoa</taxon>
        <taxon>Arthropoda</taxon>
        <taxon>Hexapoda</taxon>
        <taxon>Insecta</taxon>
        <taxon>Pterygota</taxon>
        <taxon>Neoptera</taxon>
        <taxon>Endopterygota</taxon>
        <taxon>Coleoptera</taxon>
        <taxon>Polyphaga</taxon>
        <taxon>Cucujiformia</taxon>
        <taxon>Curculionidae</taxon>
        <taxon>Dryophthorinae</taxon>
        <taxon>Sitophilus</taxon>
    </lineage>
</organism>
<keyword evidence="2" id="KW-1185">Reference proteome</keyword>
<dbReference type="OrthoDB" id="120976at2759"/>
<accession>A0A6J2XIA9</accession>
<dbReference type="Gene3D" id="3.80.10.10">
    <property type="entry name" value="Ribonuclease Inhibitor"/>
    <property type="match status" value="2"/>
</dbReference>
<dbReference type="InParanoid" id="A0A6J2XIA9"/>
<dbReference type="GeneID" id="115878326"/>
<dbReference type="SMART" id="SM00368">
    <property type="entry name" value="LRR_RI"/>
    <property type="match status" value="4"/>
</dbReference>
<sequence length="406" mass="46509">MSLKDNASLLRSSRRLKRQGGSLKPTRESEYEEDTKHFPTVLAKCYEEFSVAEFPIIKEYVIHAYDQIALLDFQENLIEYIDIRTFCEVYYEPDRCSVRKLACRLPKITSNALLALNKAISSCLSLSSLDLNYCNLTSKHLLILKNGIKDLKTITDLSLKGNPNEEQNFELFVNMGLKSLSLKFCEINKNGLRRLSNEFLNVSPGVSLIHLDLSSNMVFNEGCEYIADILRCDRCLLSLNLSDCKISDEGIEEILNCFHPFQLKEKEILQRRRIRFEYYKKIQNYGSCHKDIEEQIEKHPFVCDVTVENGELLCKGNNVLKNLNLAYNHISKDGLQSILKVLMAQMSVDISLKRIGTEGNNQKDHQHINKAIEEVLGGKLLGKSEESVRSSRRRKSSSRNSQINNI</sequence>
<protein>
    <submittedName>
        <fullName evidence="3">NLR family CARD domain-containing protein 3-like</fullName>
    </submittedName>
</protein>
<dbReference type="InterPro" id="IPR001611">
    <property type="entry name" value="Leu-rich_rpt"/>
</dbReference>
<dbReference type="InterPro" id="IPR032675">
    <property type="entry name" value="LRR_dom_sf"/>
</dbReference>
<evidence type="ECO:0000313" key="2">
    <source>
        <dbReference type="Proteomes" id="UP000504635"/>
    </source>
</evidence>
<dbReference type="KEGG" id="soy:115878326"/>
<dbReference type="Pfam" id="PF13516">
    <property type="entry name" value="LRR_6"/>
    <property type="match status" value="2"/>
</dbReference>
<dbReference type="RefSeq" id="XP_030750655.1">
    <property type="nucleotide sequence ID" value="XM_030894795.1"/>
</dbReference>
<dbReference type="Proteomes" id="UP000504635">
    <property type="component" value="Unplaced"/>
</dbReference>
<dbReference type="SUPFAM" id="SSF52047">
    <property type="entry name" value="RNI-like"/>
    <property type="match status" value="1"/>
</dbReference>
<reference evidence="3" key="1">
    <citation type="submission" date="2025-08" db="UniProtKB">
        <authorList>
            <consortium name="RefSeq"/>
        </authorList>
    </citation>
    <scope>IDENTIFICATION</scope>
    <source>
        <tissue evidence="3">Gonads</tissue>
    </source>
</reference>
<feature type="region of interest" description="Disordered" evidence="1">
    <location>
        <begin position="383"/>
        <end position="406"/>
    </location>
</feature>
<gene>
    <name evidence="3" type="primary">LOC115878326</name>
</gene>
<evidence type="ECO:0000313" key="3">
    <source>
        <dbReference type="RefSeq" id="XP_030750655.1"/>
    </source>
</evidence>
<dbReference type="InterPro" id="IPR053040">
    <property type="entry name" value="LRR-containing_protein_71"/>
</dbReference>
<name>A0A6J2XIA9_SITOR</name>
<dbReference type="AlphaFoldDB" id="A0A6J2XIA9"/>
<evidence type="ECO:0000256" key="1">
    <source>
        <dbReference type="SAM" id="MobiDB-lite"/>
    </source>
</evidence>